<evidence type="ECO:0000256" key="2">
    <source>
        <dbReference type="ARBA" id="ARBA00007613"/>
    </source>
</evidence>
<evidence type="ECO:0000256" key="3">
    <source>
        <dbReference type="ARBA" id="ARBA00022448"/>
    </source>
</evidence>
<dbReference type="GO" id="GO:0015562">
    <property type="term" value="F:efflux transmembrane transporter activity"/>
    <property type="evidence" value="ECO:0007669"/>
    <property type="project" value="InterPro"/>
</dbReference>
<evidence type="ECO:0000256" key="6">
    <source>
        <dbReference type="ARBA" id="ARBA00023136"/>
    </source>
</evidence>
<dbReference type="Pfam" id="PF02321">
    <property type="entry name" value="OEP"/>
    <property type="match status" value="1"/>
</dbReference>
<keyword evidence="8" id="KW-0732">Signal</keyword>
<dbReference type="Proteomes" id="UP000199041">
    <property type="component" value="Unassembled WGS sequence"/>
</dbReference>
<keyword evidence="5" id="KW-0812">Transmembrane</keyword>
<reference evidence="9 10" key="1">
    <citation type="submission" date="2016-10" db="EMBL/GenBank/DDBJ databases">
        <authorList>
            <person name="de Groot N.N."/>
        </authorList>
    </citation>
    <scope>NUCLEOTIDE SEQUENCE [LARGE SCALE GENOMIC DNA]</scope>
    <source>
        <strain evidence="9 10">Vu-144</strain>
    </source>
</reference>
<evidence type="ECO:0000313" key="10">
    <source>
        <dbReference type="Proteomes" id="UP000199041"/>
    </source>
</evidence>
<dbReference type="GO" id="GO:0015288">
    <property type="term" value="F:porin activity"/>
    <property type="evidence" value="ECO:0007669"/>
    <property type="project" value="TreeGrafter"/>
</dbReference>
<dbReference type="PANTHER" id="PTHR30026">
    <property type="entry name" value="OUTER MEMBRANE PROTEIN TOLC"/>
    <property type="match status" value="1"/>
</dbReference>
<evidence type="ECO:0000256" key="7">
    <source>
        <dbReference type="ARBA" id="ARBA00023237"/>
    </source>
</evidence>
<accession>A0A1H4CRM3</accession>
<evidence type="ECO:0000256" key="1">
    <source>
        <dbReference type="ARBA" id="ARBA00004442"/>
    </source>
</evidence>
<dbReference type="InterPro" id="IPR051906">
    <property type="entry name" value="TolC-like"/>
</dbReference>
<dbReference type="PANTHER" id="PTHR30026:SF20">
    <property type="entry name" value="OUTER MEMBRANE PROTEIN TOLC"/>
    <property type="match status" value="1"/>
</dbReference>
<gene>
    <name evidence="9" type="ORF">SAMN05192529_13525</name>
</gene>
<keyword evidence="7" id="KW-0998">Cell outer membrane</keyword>
<keyword evidence="6" id="KW-0472">Membrane</keyword>
<keyword evidence="4" id="KW-1134">Transmembrane beta strand</keyword>
<organism evidence="9 10">
    <name type="scientific">Arachidicoccus rhizosphaerae</name>
    <dbReference type="NCBI Taxonomy" id="551991"/>
    <lineage>
        <taxon>Bacteria</taxon>
        <taxon>Pseudomonadati</taxon>
        <taxon>Bacteroidota</taxon>
        <taxon>Chitinophagia</taxon>
        <taxon>Chitinophagales</taxon>
        <taxon>Chitinophagaceae</taxon>
        <taxon>Arachidicoccus</taxon>
    </lineage>
</organism>
<evidence type="ECO:0000256" key="8">
    <source>
        <dbReference type="SAM" id="SignalP"/>
    </source>
</evidence>
<evidence type="ECO:0000313" key="9">
    <source>
        <dbReference type="EMBL" id="SEA63043.1"/>
    </source>
</evidence>
<dbReference type="RefSeq" id="WP_091401271.1">
    <property type="nucleotide sequence ID" value="NZ_FNQY01000035.1"/>
</dbReference>
<comment type="similarity">
    <text evidence="2">Belongs to the outer membrane factor (OMF) (TC 1.B.17) family.</text>
</comment>
<evidence type="ECO:0000256" key="5">
    <source>
        <dbReference type="ARBA" id="ARBA00022692"/>
    </source>
</evidence>
<proteinExistence type="inferred from homology"/>
<feature type="signal peptide" evidence="8">
    <location>
        <begin position="1"/>
        <end position="29"/>
    </location>
</feature>
<sequence>MKIKSFITGSKSLVVLLILVLATTRKTQAQTYTLRQVLDSIETRNPGLQQFALKTAASFAQADAAKAWMAPSVGVGLSEFPYGGGKDMGGGGMARKMVMLRLEQMFPNFGQQNKQRDYYQSLRLQDQDDSATMKNMLFAEAKMAYYDALVAEKKLAVVDQQQKQVQLLIQISEGRLPYGKASLPEIYKARAKLSDLQSMRVQLEAASEQAVAILNSLMNRSQQAPLQIDTAEDFAHSEIAILQVDSSYILENRSDIHRASDEIHSLRLNKKVVSSESRPTFGINLDNMRMNSGGYMYSAMAMVSVPIAPWFSKGYKSKAKAIDYQIQATRKMQAGQVQEAIGVIQKDWLKLQAAQKDVQIFQQEVIPAYSKAYQSYLNAFSENTGDIYETLMAWDELTMKKMQYWDKISDLLNIRVMLETEMQKD</sequence>
<dbReference type="Gene3D" id="1.20.1600.10">
    <property type="entry name" value="Outer membrane efflux proteins (OEP)"/>
    <property type="match status" value="1"/>
</dbReference>
<dbReference type="SUPFAM" id="SSF56954">
    <property type="entry name" value="Outer membrane efflux proteins (OEP)"/>
    <property type="match status" value="1"/>
</dbReference>
<name>A0A1H4CRM3_9BACT</name>
<dbReference type="InterPro" id="IPR003423">
    <property type="entry name" value="OMP_efflux"/>
</dbReference>
<dbReference type="GO" id="GO:1990281">
    <property type="term" value="C:efflux pump complex"/>
    <property type="evidence" value="ECO:0007669"/>
    <property type="project" value="TreeGrafter"/>
</dbReference>
<keyword evidence="10" id="KW-1185">Reference proteome</keyword>
<dbReference type="AlphaFoldDB" id="A0A1H4CRM3"/>
<keyword evidence="3" id="KW-0813">Transport</keyword>
<protein>
    <submittedName>
        <fullName evidence="9">Outer membrane protein TolC</fullName>
    </submittedName>
</protein>
<evidence type="ECO:0000256" key="4">
    <source>
        <dbReference type="ARBA" id="ARBA00022452"/>
    </source>
</evidence>
<dbReference type="GO" id="GO:0009279">
    <property type="term" value="C:cell outer membrane"/>
    <property type="evidence" value="ECO:0007669"/>
    <property type="project" value="UniProtKB-SubCell"/>
</dbReference>
<comment type="subcellular location">
    <subcellularLocation>
        <location evidence="1">Cell outer membrane</location>
    </subcellularLocation>
</comment>
<dbReference type="OrthoDB" id="920360at2"/>
<feature type="chain" id="PRO_5011708154" evidence="8">
    <location>
        <begin position="30"/>
        <end position="425"/>
    </location>
</feature>
<dbReference type="STRING" id="551991.SAMN05192529_13525"/>
<dbReference type="EMBL" id="FNQY01000035">
    <property type="protein sequence ID" value="SEA63043.1"/>
    <property type="molecule type" value="Genomic_DNA"/>
</dbReference>